<dbReference type="KEGG" id="pfla:Pflav_008870"/>
<evidence type="ECO:0000313" key="1">
    <source>
        <dbReference type="EMBL" id="BCB74477.1"/>
    </source>
</evidence>
<accession>A0A6F8XKY5</accession>
<evidence type="ECO:0000313" key="2">
    <source>
        <dbReference type="Proteomes" id="UP000502508"/>
    </source>
</evidence>
<proteinExistence type="predicted"/>
<dbReference type="AlphaFoldDB" id="A0A6F8XKY5"/>
<protein>
    <submittedName>
        <fullName evidence="1">Uncharacterized protein</fullName>
    </submittedName>
</protein>
<dbReference type="EMBL" id="AP022870">
    <property type="protein sequence ID" value="BCB74477.1"/>
    <property type="molecule type" value="Genomic_DNA"/>
</dbReference>
<name>A0A6F8XKY5_9ACTN</name>
<gene>
    <name evidence="1" type="ORF">Pflav_008870</name>
</gene>
<reference evidence="1 2" key="2">
    <citation type="submission" date="2020-03" db="EMBL/GenBank/DDBJ databases">
        <authorList>
            <person name="Ichikawa N."/>
            <person name="Kimura A."/>
            <person name="Kitahashi Y."/>
            <person name="Uohara A."/>
        </authorList>
    </citation>
    <scope>NUCLEOTIDE SEQUENCE [LARGE SCALE GENOMIC DNA]</scope>
    <source>
        <strain evidence="1 2">NBRC 107702</strain>
    </source>
</reference>
<organism evidence="1 2">
    <name type="scientific">Phytohabitans flavus</name>
    <dbReference type="NCBI Taxonomy" id="1076124"/>
    <lineage>
        <taxon>Bacteria</taxon>
        <taxon>Bacillati</taxon>
        <taxon>Actinomycetota</taxon>
        <taxon>Actinomycetes</taxon>
        <taxon>Micromonosporales</taxon>
        <taxon>Micromonosporaceae</taxon>
    </lineage>
</organism>
<keyword evidence="2" id="KW-1185">Reference proteome</keyword>
<sequence length="141" mass="16065">MDYYAEGSREVPLVRGHDQQMCALTWAFRRDGDYELTIQAPDGAVRAVGRDLFYVLQLLRRQLEPSGWQVAVQGGRRTAWASGMQRNMTGGRRVYICELGREVKPREAVDLFAPAQDGDIDTVDAQLAFHEEWKASRHWPA</sequence>
<dbReference type="Proteomes" id="UP000502508">
    <property type="component" value="Chromosome"/>
</dbReference>
<dbReference type="RefSeq" id="WP_173033875.1">
    <property type="nucleotide sequence ID" value="NZ_AP022870.1"/>
</dbReference>
<reference evidence="1 2" key="1">
    <citation type="submission" date="2020-03" db="EMBL/GenBank/DDBJ databases">
        <title>Whole genome shotgun sequence of Phytohabitans flavus NBRC 107702.</title>
        <authorList>
            <person name="Komaki H."/>
            <person name="Tamura T."/>
        </authorList>
    </citation>
    <scope>NUCLEOTIDE SEQUENCE [LARGE SCALE GENOMIC DNA]</scope>
    <source>
        <strain evidence="1 2">NBRC 107702</strain>
    </source>
</reference>